<dbReference type="Gene3D" id="3.40.50.20">
    <property type="match status" value="1"/>
</dbReference>
<evidence type="ECO:0000256" key="7">
    <source>
        <dbReference type="ARBA" id="ARBA00022737"/>
    </source>
</evidence>
<dbReference type="PROSITE" id="PS51273">
    <property type="entry name" value="GATASE_TYPE_1"/>
    <property type="match status" value="1"/>
</dbReference>
<evidence type="ECO:0000256" key="1">
    <source>
        <dbReference type="ARBA" id="ARBA00005077"/>
    </source>
</evidence>
<dbReference type="PRINTS" id="PR00098">
    <property type="entry name" value="CPSASE"/>
</dbReference>
<feature type="domain" description="ATP-grasp" evidence="15">
    <location>
        <begin position="1071"/>
        <end position="1263"/>
    </location>
</feature>
<dbReference type="Pfam" id="PF00117">
    <property type="entry name" value="GATase"/>
    <property type="match status" value="1"/>
</dbReference>
<evidence type="ECO:0000259" key="16">
    <source>
        <dbReference type="PROSITE" id="PS51855"/>
    </source>
</evidence>
<dbReference type="Pfam" id="PF25596">
    <property type="entry name" value="CPSase_L_D1"/>
    <property type="match status" value="1"/>
</dbReference>
<feature type="compositionally biased region" description="Basic residues" evidence="14">
    <location>
        <begin position="431"/>
        <end position="446"/>
    </location>
</feature>
<dbReference type="GO" id="GO:0006207">
    <property type="term" value="P:'de novo' pyrimidine nucleobase biosynthetic process"/>
    <property type="evidence" value="ECO:0007669"/>
    <property type="project" value="InterPro"/>
</dbReference>
<dbReference type="GO" id="GO:0004088">
    <property type="term" value="F:carbamoyl-phosphate synthase (glutamine-hydrolyzing) activity"/>
    <property type="evidence" value="ECO:0007669"/>
    <property type="project" value="UniProtKB-EC"/>
</dbReference>
<name>A0AA35S2Q9_GEOBA</name>
<keyword evidence="10" id="KW-0464">Manganese</keyword>
<protein>
    <submittedName>
        <fullName evidence="17">CAD protein</fullName>
    </submittedName>
</protein>
<dbReference type="SMART" id="SM01097">
    <property type="entry name" value="CPSase_sm_chain"/>
    <property type="match status" value="1"/>
</dbReference>
<dbReference type="InterPro" id="IPR011761">
    <property type="entry name" value="ATP-grasp"/>
</dbReference>
<keyword evidence="4" id="KW-0436">Ligase</keyword>
<dbReference type="PROSITE" id="PS00867">
    <property type="entry name" value="CPSASE_2"/>
    <property type="match status" value="2"/>
</dbReference>
<dbReference type="GO" id="GO:0005524">
    <property type="term" value="F:ATP binding"/>
    <property type="evidence" value="ECO:0007669"/>
    <property type="project" value="UniProtKB-UniRule"/>
</dbReference>
<keyword evidence="8 13" id="KW-0547">Nucleotide-binding</keyword>
<evidence type="ECO:0000256" key="2">
    <source>
        <dbReference type="ARBA" id="ARBA00009799"/>
    </source>
</evidence>
<dbReference type="CDD" id="cd01744">
    <property type="entry name" value="GATase1_CPSase"/>
    <property type="match status" value="1"/>
</dbReference>
<dbReference type="Pfam" id="PF02787">
    <property type="entry name" value="CPSase_L_D3"/>
    <property type="match status" value="1"/>
</dbReference>
<dbReference type="InterPro" id="IPR006274">
    <property type="entry name" value="CarbamoylP_synth_ssu"/>
</dbReference>
<dbReference type="PROSITE" id="PS00866">
    <property type="entry name" value="CPSASE_1"/>
    <property type="match status" value="1"/>
</dbReference>
<dbReference type="Pfam" id="PF02786">
    <property type="entry name" value="CPSase_L_D2"/>
    <property type="match status" value="2"/>
</dbReference>
<evidence type="ECO:0000256" key="14">
    <source>
        <dbReference type="SAM" id="MobiDB-lite"/>
    </source>
</evidence>
<keyword evidence="3" id="KW-0055">Arginine biosynthesis</keyword>
<feature type="compositionally biased region" description="Polar residues" evidence="14">
    <location>
        <begin position="1558"/>
        <end position="1570"/>
    </location>
</feature>
<comment type="similarity">
    <text evidence="2">Belongs to the CarB family.</text>
</comment>
<dbReference type="SUPFAM" id="SSF48108">
    <property type="entry name" value="Carbamoyl phosphate synthetase, large subunit connection domain"/>
    <property type="match status" value="1"/>
</dbReference>
<dbReference type="Gene3D" id="3.40.50.880">
    <property type="match status" value="1"/>
</dbReference>
<dbReference type="HAMAP" id="MF_01209">
    <property type="entry name" value="CPSase_S_chain"/>
    <property type="match status" value="1"/>
</dbReference>
<feature type="domain" description="ATP-grasp" evidence="15">
    <location>
        <begin position="658"/>
        <end position="717"/>
    </location>
</feature>
<reference evidence="17" key="1">
    <citation type="submission" date="2023-03" db="EMBL/GenBank/DDBJ databases">
        <authorList>
            <person name="Steffen K."/>
            <person name="Cardenas P."/>
        </authorList>
    </citation>
    <scope>NUCLEOTIDE SEQUENCE</scope>
</reference>
<dbReference type="GO" id="GO:0004087">
    <property type="term" value="F:carbamoyl-phosphate synthase (ammonia) activity"/>
    <property type="evidence" value="ECO:0007669"/>
    <property type="project" value="UniProtKB-EC"/>
</dbReference>
<dbReference type="SMART" id="SM01096">
    <property type="entry name" value="CPSase_L_D3"/>
    <property type="match status" value="1"/>
</dbReference>
<comment type="caution">
    <text evidence="17">The sequence shown here is derived from an EMBL/GenBank/DDBJ whole genome shotgun (WGS) entry which is preliminary data.</text>
</comment>
<evidence type="ECO:0000313" key="18">
    <source>
        <dbReference type="Proteomes" id="UP001174909"/>
    </source>
</evidence>
<keyword evidence="7" id="KW-0677">Repeat</keyword>
<dbReference type="FunFam" id="3.40.50.20:FF:000002">
    <property type="entry name" value="Carbamoyl-phosphate synthase large chain"/>
    <property type="match status" value="1"/>
</dbReference>
<dbReference type="InterPro" id="IPR002474">
    <property type="entry name" value="CarbamoylP_synth_ssu_N"/>
</dbReference>
<dbReference type="FunFam" id="3.30.470.20:FF:000026">
    <property type="entry name" value="Carbamoyl-phosphate synthase large chain"/>
    <property type="match status" value="1"/>
</dbReference>
<evidence type="ECO:0000313" key="17">
    <source>
        <dbReference type="EMBL" id="CAI8022350.1"/>
    </source>
</evidence>
<dbReference type="PANTHER" id="PTHR11405">
    <property type="entry name" value="CARBAMOYLTRANSFERASE FAMILY MEMBER"/>
    <property type="match status" value="1"/>
</dbReference>
<evidence type="ECO:0000256" key="9">
    <source>
        <dbReference type="ARBA" id="ARBA00022840"/>
    </source>
</evidence>
<evidence type="ECO:0000256" key="5">
    <source>
        <dbReference type="ARBA" id="ARBA00022605"/>
    </source>
</evidence>
<dbReference type="Gene3D" id="3.30.1490.20">
    <property type="entry name" value="ATP-grasp fold, A domain"/>
    <property type="match status" value="1"/>
</dbReference>
<dbReference type="FunFam" id="3.30.1490.20:FF:000001">
    <property type="entry name" value="Carbamoyl-phosphate synthase large chain"/>
    <property type="match status" value="1"/>
</dbReference>
<feature type="compositionally biased region" description="Basic and acidic residues" evidence="14">
    <location>
        <begin position="1541"/>
        <end position="1550"/>
    </location>
</feature>
<proteinExistence type="inferred from homology"/>
<keyword evidence="9 13" id="KW-0067">ATP-binding</keyword>
<dbReference type="PRINTS" id="PR00099">
    <property type="entry name" value="CPSGATASE"/>
</dbReference>
<dbReference type="PROSITE" id="PS50975">
    <property type="entry name" value="ATP_GRASP"/>
    <property type="match status" value="2"/>
</dbReference>
<dbReference type="GO" id="GO:0046872">
    <property type="term" value="F:metal ion binding"/>
    <property type="evidence" value="ECO:0007669"/>
    <property type="project" value="UniProtKB-KW"/>
</dbReference>
<dbReference type="InterPro" id="IPR036914">
    <property type="entry name" value="MGS-like_dom_sf"/>
</dbReference>
<dbReference type="InterPro" id="IPR011607">
    <property type="entry name" value="MGS-like_dom"/>
</dbReference>
<dbReference type="InterPro" id="IPR029062">
    <property type="entry name" value="Class_I_gatase-like"/>
</dbReference>
<feature type="compositionally biased region" description="Basic and acidic residues" evidence="14">
    <location>
        <begin position="547"/>
        <end position="558"/>
    </location>
</feature>
<dbReference type="Gene3D" id="3.30.470.20">
    <property type="entry name" value="ATP-grasp fold, B domain"/>
    <property type="match status" value="2"/>
</dbReference>
<feature type="region of interest" description="Disordered" evidence="14">
    <location>
        <begin position="365"/>
        <end position="653"/>
    </location>
</feature>
<evidence type="ECO:0000256" key="3">
    <source>
        <dbReference type="ARBA" id="ARBA00022571"/>
    </source>
</evidence>
<dbReference type="SMART" id="SM00851">
    <property type="entry name" value="MGS"/>
    <property type="match status" value="1"/>
</dbReference>
<dbReference type="SUPFAM" id="SSF52317">
    <property type="entry name" value="Class I glutamine amidotransferase-like"/>
    <property type="match status" value="1"/>
</dbReference>
<evidence type="ECO:0000256" key="10">
    <source>
        <dbReference type="ARBA" id="ARBA00023211"/>
    </source>
</evidence>
<dbReference type="InterPro" id="IPR017926">
    <property type="entry name" value="GATASE"/>
</dbReference>
<dbReference type="Proteomes" id="UP001174909">
    <property type="component" value="Unassembled WGS sequence"/>
</dbReference>
<evidence type="ECO:0000259" key="15">
    <source>
        <dbReference type="PROSITE" id="PS50975"/>
    </source>
</evidence>
<dbReference type="InterPro" id="IPR036480">
    <property type="entry name" value="CarbP_synth_ssu_N_sf"/>
</dbReference>
<dbReference type="Gene3D" id="1.10.1030.10">
    <property type="entry name" value="Carbamoyl-phosphate synthetase, large subunit oligomerisation domain"/>
    <property type="match status" value="1"/>
</dbReference>
<dbReference type="SUPFAM" id="SSF52440">
    <property type="entry name" value="PreATP-grasp domain"/>
    <property type="match status" value="1"/>
</dbReference>
<comment type="catalytic activity">
    <reaction evidence="11">
        <text>hydrogencarbonate + NH4(+) + 2 ATP = carbamoyl phosphate + 2 ADP + phosphate + 2 H(+)</text>
        <dbReference type="Rhea" id="RHEA:18029"/>
        <dbReference type="ChEBI" id="CHEBI:15378"/>
        <dbReference type="ChEBI" id="CHEBI:17544"/>
        <dbReference type="ChEBI" id="CHEBI:28938"/>
        <dbReference type="ChEBI" id="CHEBI:30616"/>
        <dbReference type="ChEBI" id="CHEBI:43474"/>
        <dbReference type="ChEBI" id="CHEBI:58228"/>
        <dbReference type="ChEBI" id="CHEBI:456216"/>
        <dbReference type="EC" id="6.3.4.16"/>
    </reaction>
</comment>
<feature type="compositionally biased region" description="Basic residues" evidence="14">
    <location>
        <begin position="559"/>
        <end position="582"/>
    </location>
</feature>
<dbReference type="InterPro" id="IPR058047">
    <property type="entry name" value="CPSase_preATP-grasp"/>
</dbReference>
<dbReference type="GO" id="GO:0005737">
    <property type="term" value="C:cytoplasm"/>
    <property type="evidence" value="ECO:0007669"/>
    <property type="project" value="TreeGrafter"/>
</dbReference>
<comment type="pathway">
    <text evidence="1">Amino-acid biosynthesis; L-arginine biosynthesis; carbamoyl phosphate from bicarbonate: step 1/1.</text>
</comment>
<evidence type="ECO:0000256" key="4">
    <source>
        <dbReference type="ARBA" id="ARBA00022598"/>
    </source>
</evidence>
<gene>
    <name evidence="17" type="ORF">GBAR_LOCUS13137</name>
</gene>
<feature type="domain" description="MGS-like" evidence="16">
    <location>
        <begin position="1327"/>
        <end position="1484"/>
    </location>
</feature>
<dbReference type="SUPFAM" id="SSF52021">
    <property type="entry name" value="Carbamoyl phosphate synthetase, small subunit N-terminal domain"/>
    <property type="match status" value="1"/>
</dbReference>
<evidence type="ECO:0000256" key="11">
    <source>
        <dbReference type="ARBA" id="ARBA00047359"/>
    </source>
</evidence>
<dbReference type="InterPro" id="IPR013815">
    <property type="entry name" value="ATP_grasp_subdomain_1"/>
</dbReference>
<evidence type="ECO:0000256" key="12">
    <source>
        <dbReference type="ARBA" id="ARBA00048816"/>
    </source>
</evidence>
<dbReference type="NCBIfam" id="NF009475">
    <property type="entry name" value="PRK12838.1"/>
    <property type="match status" value="1"/>
</dbReference>
<dbReference type="NCBIfam" id="NF003671">
    <property type="entry name" value="PRK05294.1"/>
    <property type="match status" value="1"/>
</dbReference>
<dbReference type="PANTHER" id="PTHR11405:SF53">
    <property type="entry name" value="CARBAMOYL-PHOSPHATE SYNTHASE [AMMONIA], MITOCHONDRIAL"/>
    <property type="match status" value="1"/>
</dbReference>
<dbReference type="GO" id="GO:0006526">
    <property type="term" value="P:L-arginine biosynthetic process"/>
    <property type="evidence" value="ECO:0007669"/>
    <property type="project" value="UniProtKB-KW"/>
</dbReference>
<feature type="compositionally biased region" description="Basic and acidic residues" evidence="14">
    <location>
        <begin position="387"/>
        <end position="399"/>
    </location>
</feature>
<dbReference type="InterPro" id="IPR035686">
    <property type="entry name" value="CPSase_GATase1"/>
</dbReference>
<evidence type="ECO:0000256" key="6">
    <source>
        <dbReference type="ARBA" id="ARBA00022723"/>
    </source>
</evidence>
<dbReference type="SUPFAM" id="SSF56059">
    <property type="entry name" value="Glutathione synthetase ATP-binding domain-like"/>
    <property type="match status" value="2"/>
</dbReference>
<dbReference type="Pfam" id="PF02142">
    <property type="entry name" value="MGS"/>
    <property type="match status" value="1"/>
</dbReference>
<sequence>MHRRSGTPREFHHTLLEFPVGLSSEPAIHPARGGTQLHLEDGASFSGTSFGVSLDRPVAGEVVFNTGMAGYVETLTDPSYRGQILVLTYPLQGNYGVPPAPFESGRIQVQGLVVQHHEPHYSHHAGVRSLGAWLKAEGVAGIEGVDTRALTMRLREAGTMRGVLFPAGLAPSDAFESASAVEMHRQVFEQVVPGTPVRYGPADGPEVLLVDVGAKDNIVRSLVSRGARVHRVSGLLPFTEAARSAAGIVLGNGPGDPGDLQGLARELRSVMEWFQGPIFGVCLGNQLLAMAAGARTFKLPYGHRSVNQPVRDLVSGRSFITSQNHGYAVDEASLPDGWEPWFENLNDGTNEGIRSLARPFRSIQFHPEAHPGPEDTAISSTISSRRARGDEQRRGETPFRHRPRFGGPPDRPGGRVRLLGIPGHQGAERRGRSHRPGKPEHRHHPDQRRDGGPPLPERGHPSSGPADRRSRGGGRGGALLRGADRAQLRAGTRGVVLERRDPGSRNPGEQHPGHRGPGSLQLPARGNRSAHRAQHRLPPPGRSPGSRARDRAAADAPHRVRPRRQGQRHRRNGSGTRSRAHQHLRDSRHQRGSGAGGGVPPRLERDRIRGGARPGQQLHHGLQHGKHGSDGDPYRGIHRGGALPDPERRGIPAPAHGSIRTIQHLGIVGECNVQFALSPTEADYRVIEVNARLSRSSALASKATGYPLAYVAAKLGLGFTLPDLKNAITGVTKAFFEPALDYLVLKAPRWDLGKFQEAGTRIGSEMKSVGEVMAIGRTFPEVLQKALRMLDIGVRGLDSKAFEFEDREDELRNATPRRVFALAQALRAAVEAGTVPETIDEIHRLTRIDPWFLYGIAEAMRTEAEVERGGWPIPPATLQLAKEQGFSDESLEFLTGRERGSARAARQQAGIGPHIARIDTLAAEFPAETNYLYSTYHASGDEGVGGPATGRGRILVIGSGVYRIGSSVEFDWCCVNAVQAAAELGFETLMLNYNPETVSTDYDICDKLVFDEVSVESVLDLVEKERPDGVVVSMGGQIPNRLAMRLHHAGVPILGTSAEDIDRAEDRNKFSALLDRIGIDQPRWAHVTDVAEAERIVEALGGFPVLVRPSYVLSGAAMSVAHEHHELARILRKAKAISPEHPVVISKFEEDAREIEIDLVANQGELVLWAVSEHVEDAGVHSGDATLVLPPVDMTIPTLGQVRRIAQQIAKELRVTGPCNIQLLHRDGIVKVIECNLRASRSLPFVSKVTGRNYAKAATRIMLGADPGMEHRPLYELEHVGVKVPQFSFSRLGGADPLLGVEMASTGEVGCLGDSFHEALLHGLLATGFQRPKKGVLLSLGPPRWKHRFVRTARTMAEELGLKIYATSGTCRVLRENGIDATEVARVHSEQRPLGSGFDLPSPVSALDLIDRGDVDLVVNVPVAFDPEGRPDGYLVRRRAVDRGVPLITDPSLARHVVTALVNHGENTLRARAWNDFPGEVGNAGLQAGIHAAEGRETAYRQPRKSAGTWSAGLRPASRGSAKPAPTTQRPANVSSATSREPGRRSRSTESRFVPASSEPSNPGSTTPSHKSSRVSRADW</sequence>
<dbReference type="Gene3D" id="3.40.50.1380">
    <property type="entry name" value="Methylglyoxal synthase-like domain"/>
    <property type="match status" value="1"/>
</dbReference>
<dbReference type="NCBIfam" id="TIGR01368">
    <property type="entry name" value="CPSaseIIsmall"/>
    <property type="match status" value="1"/>
</dbReference>
<dbReference type="EMBL" id="CASHTH010001945">
    <property type="protein sequence ID" value="CAI8022350.1"/>
    <property type="molecule type" value="Genomic_DNA"/>
</dbReference>
<dbReference type="GO" id="GO:0006541">
    <property type="term" value="P:glutamine metabolic process"/>
    <property type="evidence" value="ECO:0007669"/>
    <property type="project" value="InterPro"/>
</dbReference>
<feature type="compositionally biased region" description="Polar residues" evidence="14">
    <location>
        <begin position="1526"/>
        <end position="1539"/>
    </location>
</feature>
<comment type="catalytic activity">
    <reaction evidence="12">
        <text>hydrogencarbonate + L-glutamine + 2 ATP + H2O = carbamoyl phosphate + L-glutamate + 2 ADP + phosphate + 2 H(+)</text>
        <dbReference type="Rhea" id="RHEA:18633"/>
        <dbReference type="ChEBI" id="CHEBI:15377"/>
        <dbReference type="ChEBI" id="CHEBI:15378"/>
        <dbReference type="ChEBI" id="CHEBI:17544"/>
        <dbReference type="ChEBI" id="CHEBI:29985"/>
        <dbReference type="ChEBI" id="CHEBI:30616"/>
        <dbReference type="ChEBI" id="CHEBI:43474"/>
        <dbReference type="ChEBI" id="CHEBI:58228"/>
        <dbReference type="ChEBI" id="CHEBI:58359"/>
        <dbReference type="ChEBI" id="CHEBI:456216"/>
        <dbReference type="EC" id="6.3.5.5"/>
    </reaction>
</comment>
<dbReference type="PRINTS" id="PR00096">
    <property type="entry name" value="GATASE"/>
</dbReference>
<keyword evidence="6" id="KW-0479">Metal-binding</keyword>
<dbReference type="PROSITE" id="PS51855">
    <property type="entry name" value="MGS"/>
    <property type="match status" value="1"/>
</dbReference>
<feature type="region of interest" description="Disordered" evidence="14">
    <location>
        <begin position="1496"/>
        <end position="1580"/>
    </location>
</feature>
<evidence type="ECO:0000256" key="8">
    <source>
        <dbReference type="ARBA" id="ARBA00022741"/>
    </source>
</evidence>
<keyword evidence="5" id="KW-0028">Amino-acid biosynthesis</keyword>
<dbReference type="InterPro" id="IPR005483">
    <property type="entry name" value="CPSase_dom"/>
</dbReference>
<evidence type="ECO:0000256" key="13">
    <source>
        <dbReference type="PROSITE-ProRule" id="PRU00409"/>
    </source>
</evidence>
<accession>A0AA35S2Q9</accession>
<organism evidence="17 18">
    <name type="scientific">Geodia barretti</name>
    <name type="common">Barrett's horny sponge</name>
    <dbReference type="NCBI Taxonomy" id="519541"/>
    <lineage>
        <taxon>Eukaryota</taxon>
        <taxon>Metazoa</taxon>
        <taxon>Porifera</taxon>
        <taxon>Demospongiae</taxon>
        <taxon>Heteroscleromorpha</taxon>
        <taxon>Tetractinellida</taxon>
        <taxon>Astrophorina</taxon>
        <taxon>Geodiidae</taxon>
        <taxon>Geodia</taxon>
    </lineage>
</organism>
<dbReference type="Pfam" id="PF00988">
    <property type="entry name" value="CPSase_sm_chain"/>
    <property type="match status" value="1"/>
</dbReference>
<dbReference type="InterPro" id="IPR036897">
    <property type="entry name" value="CarbamoylP_synth_lsu_oligo_sf"/>
</dbReference>
<dbReference type="InterPro" id="IPR016185">
    <property type="entry name" value="PreATP-grasp_dom_sf"/>
</dbReference>
<dbReference type="Gene3D" id="3.50.30.20">
    <property type="entry name" value="Carbamoyl-phosphate synthase small subunit, N-terminal domain"/>
    <property type="match status" value="1"/>
</dbReference>
<keyword evidence="18" id="KW-1185">Reference proteome</keyword>
<dbReference type="InterPro" id="IPR005479">
    <property type="entry name" value="CPAse_ATP-bd"/>
</dbReference>
<dbReference type="InterPro" id="IPR005480">
    <property type="entry name" value="CPSase_lsu_oligo"/>
</dbReference>
<dbReference type="SUPFAM" id="SSF52335">
    <property type="entry name" value="Methylglyoxal synthase-like"/>
    <property type="match status" value="1"/>
</dbReference>